<sequence>MTYKYFVMNLQSSIKIAADSDLRNLRKRMRDREEDVSDLDKYIESVKNIADLITSLPACVKETEAECSEDEDKEYLNKLRSLLLDALADISFWITLSHQPMKILTYLYFIINFGKLQNTDTGTDTDLSWIENVKKAISNLN</sequence>
<protein>
    <submittedName>
        <fullName evidence="1">Uncharacterized protein</fullName>
    </submittedName>
</protein>
<evidence type="ECO:0000313" key="1">
    <source>
        <dbReference type="EMBL" id="MBY30049.1"/>
    </source>
</evidence>
<accession>A0A2S2PKT4</accession>
<dbReference type="AlphaFoldDB" id="A0A2S2PKT4"/>
<proteinExistence type="predicted"/>
<reference evidence="1" key="1">
    <citation type="submission" date="2018-04" db="EMBL/GenBank/DDBJ databases">
        <title>Transcriptome of Schizaphis graminum biotype I.</title>
        <authorList>
            <person name="Scully E.D."/>
            <person name="Geib S.M."/>
            <person name="Palmer N.A."/>
            <person name="Koch K."/>
            <person name="Bradshaw J."/>
            <person name="Heng-Moss T."/>
            <person name="Sarath G."/>
        </authorList>
    </citation>
    <scope>NUCLEOTIDE SEQUENCE</scope>
</reference>
<dbReference type="EMBL" id="GGMR01017430">
    <property type="protein sequence ID" value="MBY30049.1"/>
    <property type="molecule type" value="Transcribed_RNA"/>
</dbReference>
<name>A0A2S2PKT4_SCHGA</name>
<gene>
    <name evidence="1" type="ORF">g.160663</name>
</gene>
<organism evidence="1">
    <name type="scientific">Schizaphis graminum</name>
    <name type="common">Green bug aphid</name>
    <dbReference type="NCBI Taxonomy" id="13262"/>
    <lineage>
        <taxon>Eukaryota</taxon>
        <taxon>Metazoa</taxon>
        <taxon>Ecdysozoa</taxon>
        <taxon>Arthropoda</taxon>
        <taxon>Hexapoda</taxon>
        <taxon>Insecta</taxon>
        <taxon>Pterygota</taxon>
        <taxon>Neoptera</taxon>
        <taxon>Paraneoptera</taxon>
        <taxon>Hemiptera</taxon>
        <taxon>Sternorrhyncha</taxon>
        <taxon>Aphidomorpha</taxon>
        <taxon>Aphidoidea</taxon>
        <taxon>Aphididae</taxon>
        <taxon>Aphidini</taxon>
        <taxon>Schizaphis</taxon>
    </lineage>
</organism>